<evidence type="ECO:0000256" key="2">
    <source>
        <dbReference type="ARBA" id="ARBA00004726"/>
    </source>
</evidence>
<keyword evidence="7 15" id="KW-0548">Nucleotidyltransferase</keyword>
<comment type="similarity">
    <text evidence="15">Belongs to the ribF family.</text>
</comment>
<evidence type="ECO:0000256" key="13">
    <source>
        <dbReference type="ARBA" id="ARBA00047880"/>
    </source>
</evidence>
<dbReference type="EMBL" id="AP019755">
    <property type="protein sequence ID" value="BBL35227.1"/>
    <property type="molecule type" value="Genomic_DNA"/>
</dbReference>
<comment type="catalytic activity">
    <reaction evidence="13 15">
        <text>riboflavin + ATP = FMN + ADP + H(+)</text>
        <dbReference type="Rhea" id="RHEA:14357"/>
        <dbReference type="ChEBI" id="CHEBI:15378"/>
        <dbReference type="ChEBI" id="CHEBI:30616"/>
        <dbReference type="ChEBI" id="CHEBI:57986"/>
        <dbReference type="ChEBI" id="CHEBI:58210"/>
        <dbReference type="ChEBI" id="CHEBI:456216"/>
        <dbReference type="EC" id="2.7.1.26"/>
    </reaction>
</comment>
<keyword evidence="12" id="KW-0511">Multifunctional enzyme</keyword>
<evidence type="ECO:0000256" key="5">
    <source>
        <dbReference type="ARBA" id="ARBA00022643"/>
    </source>
</evidence>
<evidence type="ECO:0000256" key="15">
    <source>
        <dbReference type="PIRNR" id="PIRNR004491"/>
    </source>
</evidence>
<dbReference type="PANTHER" id="PTHR22749:SF6">
    <property type="entry name" value="RIBOFLAVIN KINASE"/>
    <property type="match status" value="1"/>
</dbReference>
<name>A0A4Y1YQU8_9PROT</name>
<dbReference type="NCBIfam" id="TIGR00083">
    <property type="entry name" value="ribF"/>
    <property type="match status" value="1"/>
</dbReference>
<feature type="domain" description="Riboflavin kinase" evidence="16">
    <location>
        <begin position="182"/>
        <end position="311"/>
    </location>
</feature>
<evidence type="ECO:0000256" key="10">
    <source>
        <dbReference type="ARBA" id="ARBA00022827"/>
    </source>
</evidence>
<evidence type="ECO:0000256" key="7">
    <source>
        <dbReference type="ARBA" id="ARBA00022695"/>
    </source>
</evidence>
<keyword evidence="10 15" id="KW-0274">FAD</keyword>
<evidence type="ECO:0000313" key="18">
    <source>
        <dbReference type="Proteomes" id="UP000316473"/>
    </source>
</evidence>
<dbReference type="InterPro" id="IPR014729">
    <property type="entry name" value="Rossmann-like_a/b/a_fold"/>
</dbReference>
<dbReference type="InterPro" id="IPR015864">
    <property type="entry name" value="FAD_synthase"/>
</dbReference>
<keyword evidence="5 15" id="KW-0288">FMN</keyword>
<keyword evidence="4 15" id="KW-0285">Flavoprotein</keyword>
<dbReference type="PIRSF" id="PIRSF004491">
    <property type="entry name" value="FAD_Synth"/>
    <property type="match status" value="1"/>
</dbReference>
<evidence type="ECO:0000256" key="3">
    <source>
        <dbReference type="ARBA" id="ARBA00005201"/>
    </source>
</evidence>
<dbReference type="CDD" id="cd02064">
    <property type="entry name" value="FAD_synthetase_N"/>
    <property type="match status" value="1"/>
</dbReference>
<keyword evidence="11 15" id="KW-0067">ATP-binding</keyword>
<comment type="catalytic activity">
    <reaction evidence="14 15">
        <text>FMN + ATP + H(+) = FAD + diphosphate</text>
        <dbReference type="Rhea" id="RHEA:17237"/>
        <dbReference type="ChEBI" id="CHEBI:15378"/>
        <dbReference type="ChEBI" id="CHEBI:30616"/>
        <dbReference type="ChEBI" id="CHEBI:33019"/>
        <dbReference type="ChEBI" id="CHEBI:57692"/>
        <dbReference type="ChEBI" id="CHEBI:58210"/>
        <dbReference type="EC" id="2.7.7.2"/>
    </reaction>
</comment>
<dbReference type="GO" id="GO:0008531">
    <property type="term" value="F:riboflavin kinase activity"/>
    <property type="evidence" value="ECO:0007669"/>
    <property type="project" value="UniProtKB-UniRule"/>
</dbReference>
<dbReference type="KEGG" id="nst:Nstercoris_01489"/>
<dbReference type="Gene3D" id="2.40.30.30">
    <property type="entry name" value="Riboflavin kinase-like"/>
    <property type="match status" value="1"/>
</dbReference>
<evidence type="ECO:0000256" key="8">
    <source>
        <dbReference type="ARBA" id="ARBA00022741"/>
    </source>
</evidence>
<dbReference type="SMART" id="SM00904">
    <property type="entry name" value="Flavokinase"/>
    <property type="match status" value="1"/>
</dbReference>
<dbReference type="AlphaFoldDB" id="A0A4Y1YQU8"/>
<comment type="pathway">
    <text evidence="2 15">Cofactor biosynthesis; FAD biosynthesis; FAD from FMN: step 1/1.</text>
</comment>
<keyword evidence="8 15" id="KW-0547">Nucleotide-binding</keyword>
<keyword evidence="9 15" id="KW-0418">Kinase</keyword>
<gene>
    <name evidence="17" type="ORF">Nstercoris_01489</name>
</gene>
<dbReference type="GO" id="GO:0003919">
    <property type="term" value="F:FMN adenylyltransferase activity"/>
    <property type="evidence" value="ECO:0007669"/>
    <property type="project" value="UniProtKB-UniRule"/>
</dbReference>
<dbReference type="InterPro" id="IPR023465">
    <property type="entry name" value="Riboflavin_kinase_dom_sf"/>
</dbReference>
<dbReference type="SUPFAM" id="SSF52374">
    <property type="entry name" value="Nucleotidylyl transferase"/>
    <property type="match status" value="1"/>
</dbReference>
<dbReference type="Pfam" id="PF01687">
    <property type="entry name" value="Flavokinase"/>
    <property type="match status" value="1"/>
</dbReference>
<dbReference type="GO" id="GO:0009398">
    <property type="term" value="P:FMN biosynthetic process"/>
    <property type="evidence" value="ECO:0007669"/>
    <property type="project" value="UniProtKB-UniRule"/>
</dbReference>
<evidence type="ECO:0000256" key="9">
    <source>
        <dbReference type="ARBA" id="ARBA00022777"/>
    </source>
</evidence>
<dbReference type="UniPathway" id="UPA00276">
    <property type="reaction ID" value="UER00406"/>
</dbReference>
<evidence type="ECO:0000256" key="12">
    <source>
        <dbReference type="ARBA" id="ARBA00023268"/>
    </source>
</evidence>
<evidence type="ECO:0000256" key="4">
    <source>
        <dbReference type="ARBA" id="ARBA00022630"/>
    </source>
</evidence>
<dbReference type="NCBIfam" id="NF004160">
    <property type="entry name" value="PRK05627.1-3"/>
    <property type="match status" value="1"/>
</dbReference>
<proteinExistence type="inferred from homology"/>
<sequence>MQITRRTIPGEQAPVALTIGNFDGVHLGHQAMIARLKRAAHRLGVGACVMTFEPHPREVLTPDRAPARLTGLREKLAQLARLGVDRAQICRFDRAFANITAKSFITHILLQEMDVRWLLIGEDFRFGARRSGNIDLLRQYFVEAEKRELEIMAPVMLDDQRVSSTAIRHALADGNLAWAAELLGRPFSISGRVVGGLKLGKKLGFPTANIHLKDRYPLPNGIFVVEANWKNDSDVIQRVRGVASLGVRPTILESAHPVLEAHLFDFDEDIYGKHLQIEFLHWLRDEQKFPDMTTLVAQIEQDVIDAKAYFSQVDAAAHSMVCLDC</sequence>
<dbReference type="NCBIfam" id="NF004163">
    <property type="entry name" value="PRK05627.1-6"/>
    <property type="match status" value="1"/>
</dbReference>
<evidence type="ECO:0000259" key="16">
    <source>
        <dbReference type="SMART" id="SM00904"/>
    </source>
</evidence>
<dbReference type="NCBIfam" id="NF004159">
    <property type="entry name" value="PRK05627.1-2"/>
    <property type="match status" value="1"/>
</dbReference>
<dbReference type="SUPFAM" id="SSF82114">
    <property type="entry name" value="Riboflavin kinase-like"/>
    <property type="match status" value="1"/>
</dbReference>
<accession>A0A4Y1YQU8</accession>
<dbReference type="GO" id="GO:0006747">
    <property type="term" value="P:FAD biosynthetic process"/>
    <property type="evidence" value="ECO:0007669"/>
    <property type="project" value="UniProtKB-UniRule"/>
</dbReference>
<keyword evidence="18" id="KW-1185">Reference proteome</keyword>
<evidence type="ECO:0000256" key="11">
    <source>
        <dbReference type="ARBA" id="ARBA00022840"/>
    </source>
</evidence>
<dbReference type="Gene3D" id="3.40.50.620">
    <property type="entry name" value="HUPs"/>
    <property type="match status" value="1"/>
</dbReference>
<evidence type="ECO:0000256" key="1">
    <source>
        <dbReference type="ARBA" id="ARBA00002121"/>
    </source>
</evidence>
<comment type="pathway">
    <text evidence="3 15">Cofactor biosynthesis; FMN biosynthesis; FMN from riboflavin (ATP route): step 1/1.</text>
</comment>
<organism evidence="17 18">
    <name type="scientific">Nitrosomonas stercoris</name>
    <dbReference type="NCBI Taxonomy" id="1444684"/>
    <lineage>
        <taxon>Bacteria</taxon>
        <taxon>Pseudomonadati</taxon>
        <taxon>Pseudomonadota</taxon>
        <taxon>Betaproteobacteria</taxon>
        <taxon>Nitrosomonadales</taxon>
        <taxon>Nitrosomonadaceae</taxon>
        <taxon>Nitrosomonas</taxon>
    </lineage>
</organism>
<dbReference type="UniPathway" id="UPA00277">
    <property type="reaction ID" value="UER00407"/>
</dbReference>
<dbReference type="PANTHER" id="PTHR22749">
    <property type="entry name" value="RIBOFLAVIN KINASE/FMN ADENYLYLTRANSFERASE"/>
    <property type="match status" value="1"/>
</dbReference>
<dbReference type="InterPro" id="IPR023468">
    <property type="entry name" value="Riboflavin_kinase"/>
</dbReference>
<dbReference type="GO" id="GO:0009231">
    <property type="term" value="P:riboflavin biosynthetic process"/>
    <property type="evidence" value="ECO:0007669"/>
    <property type="project" value="InterPro"/>
</dbReference>
<comment type="function">
    <text evidence="1">Catalyzes the phosphorylation of riboflavin to FMN followed by the adenylation of FMN to FAD.</text>
</comment>
<dbReference type="FunFam" id="3.40.50.620:FF:000021">
    <property type="entry name" value="Riboflavin biosynthesis protein"/>
    <property type="match status" value="1"/>
</dbReference>
<dbReference type="EC" id="2.7.7.2" evidence="15"/>
<evidence type="ECO:0000256" key="6">
    <source>
        <dbReference type="ARBA" id="ARBA00022679"/>
    </source>
</evidence>
<dbReference type="NCBIfam" id="NF004162">
    <property type="entry name" value="PRK05627.1-5"/>
    <property type="match status" value="1"/>
</dbReference>
<dbReference type="InterPro" id="IPR015865">
    <property type="entry name" value="Riboflavin_kinase_bac/euk"/>
</dbReference>
<dbReference type="EC" id="2.7.1.26" evidence="15"/>
<evidence type="ECO:0000313" key="17">
    <source>
        <dbReference type="EMBL" id="BBL35227.1"/>
    </source>
</evidence>
<keyword evidence="6 15" id="KW-0808">Transferase</keyword>
<evidence type="ECO:0000256" key="14">
    <source>
        <dbReference type="ARBA" id="ARBA00049494"/>
    </source>
</evidence>
<dbReference type="InterPro" id="IPR002606">
    <property type="entry name" value="Riboflavin_kinase_bac"/>
</dbReference>
<dbReference type="Pfam" id="PF06574">
    <property type="entry name" value="FAD_syn"/>
    <property type="match status" value="1"/>
</dbReference>
<protein>
    <recommendedName>
        <fullName evidence="15">Riboflavin biosynthesis protein</fullName>
    </recommendedName>
    <domain>
        <recommendedName>
            <fullName evidence="15">Riboflavin kinase</fullName>
            <ecNumber evidence="15">2.7.1.26</ecNumber>
        </recommendedName>
        <alternativeName>
            <fullName evidence="15">Flavokinase</fullName>
        </alternativeName>
    </domain>
    <domain>
        <recommendedName>
            <fullName evidence="15">FMN adenylyltransferase</fullName>
            <ecNumber evidence="15">2.7.7.2</ecNumber>
        </recommendedName>
        <alternativeName>
            <fullName evidence="15">FAD pyrophosphorylase</fullName>
        </alternativeName>
        <alternativeName>
            <fullName evidence="15">FAD synthase</fullName>
        </alternativeName>
    </domain>
</protein>
<reference evidence="17 18" key="1">
    <citation type="submission" date="2019-06" db="EMBL/GenBank/DDBJ databases">
        <title>Nitrosomonas stercoris KYUHI-S whole genome shotgun sequence.</title>
        <authorList>
            <person name="Nakagawa T."/>
            <person name="Tsuchiya Y."/>
            <person name="Takahashi R."/>
        </authorList>
    </citation>
    <scope>NUCLEOTIDE SEQUENCE [LARGE SCALE GENOMIC DNA]</scope>
    <source>
        <strain evidence="17 18">KYUHI-S</strain>
    </source>
</reference>
<dbReference type="Proteomes" id="UP000316473">
    <property type="component" value="Chromosome"/>
</dbReference>
<dbReference type="GO" id="GO:0005524">
    <property type="term" value="F:ATP binding"/>
    <property type="evidence" value="ECO:0007669"/>
    <property type="project" value="UniProtKB-UniRule"/>
</dbReference>